<accession>A0AAX6MTS7</accession>
<feature type="compositionally biased region" description="Acidic residues" evidence="1">
    <location>
        <begin position="404"/>
        <end position="413"/>
    </location>
</feature>
<feature type="compositionally biased region" description="Gly residues" evidence="1">
    <location>
        <begin position="376"/>
        <end position="386"/>
    </location>
</feature>
<evidence type="ECO:0000313" key="3">
    <source>
        <dbReference type="Proteomes" id="UP001369815"/>
    </source>
</evidence>
<dbReference type="EMBL" id="JBANMG010000003">
    <property type="protein sequence ID" value="KAK6956029.1"/>
    <property type="molecule type" value="Genomic_DNA"/>
</dbReference>
<organism evidence="2 3">
    <name type="scientific">Daldinia eschscholtzii</name>
    <dbReference type="NCBI Taxonomy" id="292717"/>
    <lineage>
        <taxon>Eukaryota</taxon>
        <taxon>Fungi</taxon>
        <taxon>Dikarya</taxon>
        <taxon>Ascomycota</taxon>
        <taxon>Pezizomycotina</taxon>
        <taxon>Sordariomycetes</taxon>
        <taxon>Xylariomycetidae</taxon>
        <taxon>Xylariales</taxon>
        <taxon>Hypoxylaceae</taxon>
        <taxon>Daldinia</taxon>
    </lineage>
</organism>
<protein>
    <submittedName>
        <fullName evidence="2">Uncharacterized protein</fullName>
    </submittedName>
</protein>
<feature type="region of interest" description="Disordered" evidence="1">
    <location>
        <begin position="435"/>
        <end position="463"/>
    </location>
</feature>
<proteinExistence type="predicted"/>
<name>A0AAX6MTS7_9PEZI</name>
<evidence type="ECO:0000256" key="1">
    <source>
        <dbReference type="SAM" id="MobiDB-lite"/>
    </source>
</evidence>
<reference evidence="2 3" key="1">
    <citation type="journal article" date="2024" name="Front Chem Biol">
        <title>Unveiling the potential of Daldinia eschscholtzii MFLUCC 19-0629 through bioactivity and bioinformatics studies for enhanced sustainable agriculture production.</title>
        <authorList>
            <person name="Brooks S."/>
            <person name="Weaver J.A."/>
            <person name="Klomchit A."/>
            <person name="Alharthi S.A."/>
            <person name="Onlamun T."/>
            <person name="Nurani R."/>
            <person name="Vong T.K."/>
            <person name="Alberti F."/>
            <person name="Greco C."/>
        </authorList>
    </citation>
    <scope>NUCLEOTIDE SEQUENCE [LARGE SCALE GENOMIC DNA]</scope>
    <source>
        <strain evidence="2">MFLUCC 19-0629</strain>
    </source>
</reference>
<keyword evidence="3" id="KW-1185">Reference proteome</keyword>
<dbReference type="Proteomes" id="UP001369815">
    <property type="component" value="Unassembled WGS sequence"/>
</dbReference>
<comment type="caution">
    <text evidence="2">The sequence shown here is derived from an EMBL/GenBank/DDBJ whole genome shotgun (WGS) entry which is preliminary data.</text>
</comment>
<dbReference type="AlphaFoldDB" id="A0AAX6MTS7"/>
<evidence type="ECO:0000313" key="2">
    <source>
        <dbReference type="EMBL" id="KAK6956029.1"/>
    </source>
</evidence>
<gene>
    <name evidence="2" type="ORF">Daesc_003676</name>
</gene>
<feature type="region of interest" description="Disordered" evidence="1">
    <location>
        <begin position="356"/>
        <end position="413"/>
    </location>
</feature>
<sequence>MARRKSNQVQVQAGFDFHFNIPSDLQNVVQALLPSAEIDALWTQQDELDLRRSWDADPLKPHVLDSRGNKQTAPLLRYTLRFMDIPAEEIVGPRFNLACDTSSNQTISIVSAGGREVPHPHWSARFCEKLAHLVSHPMWLSQPGALATCLQYVVKCRTNDQRRMSWPSQNYTDHKFLDIFQVVNSTFQDGTMSVVELHDEVERRMNGIPSPYSRLFRTIEDVACGSEDDPLRQPGDSGLDIGTYLVNTEDLSALIEALDAQIDVHGFHIHRPAEYTAVAAKAAKKSYDLPRANDIAAVRERVLLGIRRFEARAAKIAAQPHPYPHPHPGQDNLTAAPVVNVPLNMRTQTAAEAECLSARREEPPDSDDPFAEEVGAGAGVGVGVGAEEGSNHSPASLRQRPDVDVDDDDDGDVYVDVGDCGGIDDDDCMDISADAITDYPSPHGGRSENLTSKTPKPKPAPKPTIPGLDMAGLNKSPVYEQEVQVARSLHFDRQSYGTIAIGGQYQYAAKGWNVLR</sequence>